<reference evidence="3 5" key="1">
    <citation type="submission" date="2024-10" db="EMBL/GenBank/DDBJ databases">
        <authorList>
            <person name="Kim D."/>
        </authorList>
    </citation>
    <scope>NUCLEOTIDE SEQUENCE [LARGE SCALE GENOMIC DNA]</scope>
    <source>
        <strain evidence="3">BH-2024</strain>
    </source>
</reference>
<feature type="region of interest" description="Disordered" evidence="1">
    <location>
        <begin position="131"/>
        <end position="178"/>
    </location>
</feature>
<feature type="domain" description="Macro" evidence="2">
    <location>
        <begin position="1"/>
        <end position="178"/>
    </location>
</feature>
<accession>A0ABD2JN87</accession>
<sequence>MLSANADLVKGGGVDDAIHRACSPRQNKLKQLLKTKILSNGGPIADGGVVDTPAFGGLANNVKFMPVLIAFPSISTGAFNFPREKAAQIATSTILNWLADQPQGAPAIDETLVFTPTSHLTFSMDRLQFDMTSHSTSPPATKKKQSDEFELMELETVPGPSTNQPAQVSSDESRQVRI</sequence>
<dbReference type="SUPFAM" id="SSF52949">
    <property type="entry name" value="Macro domain-like"/>
    <property type="match status" value="1"/>
</dbReference>
<keyword evidence="5" id="KW-1185">Reference proteome</keyword>
<protein>
    <recommendedName>
        <fullName evidence="2">Macro domain-containing protein</fullName>
    </recommendedName>
</protein>
<evidence type="ECO:0000256" key="1">
    <source>
        <dbReference type="SAM" id="MobiDB-lite"/>
    </source>
</evidence>
<organism evidence="3 5">
    <name type="scientific">Heterodera trifolii</name>
    <dbReference type="NCBI Taxonomy" id="157864"/>
    <lineage>
        <taxon>Eukaryota</taxon>
        <taxon>Metazoa</taxon>
        <taxon>Ecdysozoa</taxon>
        <taxon>Nematoda</taxon>
        <taxon>Chromadorea</taxon>
        <taxon>Rhabditida</taxon>
        <taxon>Tylenchina</taxon>
        <taxon>Tylenchomorpha</taxon>
        <taxon>Tylenchoidea</taxon>
        <taxon>Heteroderidae</taxon>
        <taxon>Heteroderinae</taxon>
        <taxon>Heterodera</taxon>
    </lineage>
</organism>
<dbReference type="PROSITE" id="PS51154">
    <property type="entry name" value="MACRO"/>
    <property type="match status" value="1"/>
</dbReference>
<evidence type="ECO:0000313" key="3">
    <source>
        <dbReference type="EMBL" id="KAL3092091.1"/>
    </source>
</evidence>
<evidence type="ECO:0000313" key="4">
    <source>
        <dbReference type="EMBL" id="KAL3092093.1"/>
    </source>
</evidence>
<evidence type="ECO:0000259" key="2">
    <source>
        <dbReference type="PROSITE" id="PS51154"/>
    </source>
</evidence>
<dbReference type="PANTHER" id="PTHR11106:SF27">
    <property type="entry name" value="MACRO DOMAIN-CONTAINING PROTEIN"/>
    <property type="match status" value="1"/>
</dbReference>
<evidence type="ECO:0000313" key="5">
    <source>
        <dbReference type="Proteomes" id="UP001620626"/>
    </source>
</evidence>
<dbReference type="EMBL" id="JBICBT010000933">
    <property type="protein sequence ID" value="KAL3092093.1"/>
    <property type="molecule type" value="Genomic_DNA"/>
</dbReference>
<dbReference type="InterPro" id="IPR043472">
    <property type="entry name" value="Macro_dom-like"/>
</dbReference>
<dbReference type="Proteomes" id="UP001620626">
    <property type="component" value="Unassembled WGS sequence"/>
</dbReference>
<proteinExistence type="predicted"/>
<dbReference type="PANTHER" id="PTHR11106">
    <property type="entry name" value="GANGLIOSIDE INDUCED DIFFERENTIATION ASSOCIATED PROTEIN 2-RELATED"/>
    <property type="match status" value="1"/>
</dbReference>
<dbReference type="InterPro" id="IPR002589">
    <property type="entry name" value="Macro_dom"/>
</dbReference>
<dbReference type="AlphaFoldDB" id="A0ABD2JN87"/>
<feature type="compositionally biased region" description="Polar residues" evidence="1">
    <location>
        <begin position="159"/>
        <end position="170"/>
    </location>
</feature>
<dbReference type="Gene3D" id="3.40.220.10">
    <property type="entry name" value="Leucine Aminopeptidase, subunit E, domain 1"/>
    <property type="match status" value="2"/>
</dbReference>
<name>A0ABD2JN87_9BILA</name>
<dbReference type="EMBL" id="JBICBT010000933">
    <property type="protein sequence ID" value="KAL3092091.1"/>
    <property type="molecule type" value="Genomic_DNA"/>
</dbReference>
<comment type="caution">
    <text evidence="3">The sequence shown here is derived from an EMBL/GenBank/DDBJ whole genome shotgun (WGS) entry which is preliminary data.</text>
</comment>
<gene>
    <name evidence="3" type="ORF">niasHT_021997</name>
    <name evidence="4" type="ORF">niasHT_021999</name>
</gene>